<reference evidence="1 2" key="1">
    <citation type="submission" date="2017-09" db="EMBL/GenBank/DDBJ databases">
        <title>Large-scale bioinformatics analysis of Bacillus genomes uncovers conserved roles of natural products in bacterial physiology.</title>
        <authorList>
            <consortium name="Agbiome Team Llc"/>
            <person name="Bleich R.M."/>
            <person name="Grubbs K.J."/>
            <person name="Santa Maria K.C."/>
            <person name="Allen S.E."/>
            <person name="Farag S."/>
            <person name="Shank E.A."/>
            <person name="Bowers A."/>
        </authorList>
    </citation>
    <scope>NUCLEOTIDE SEQUENCE [LARGE SCALE GENOMIC DNA]</scope>
    <source>
        <strain evidence="1 2">AFS030179</strain>
    </source>
</reference>
<organism evidence="1 2">
    <name type="scientific">Bacillus thuringiensis</name>
    <dbReference type="NCBI Taxonomy" id="1428"/>
    <lineage>
        <taxon>Bacteria</taxon>
        <taxon>Bacillati</taxon>
        <taxon>Bacillota</taxon>
        <taxon>Bacilli</taxon>
        <taxon>Bacillales</taxon>
        <taxon>Bacillaceae</taxon>
        <taxon>Bacillus</taxon>
        <taxon>Bacillus cereus group</taxon>
    </lineage>
</organism>
<proteinExistence type="predicted"/>
<dbReference type="AlphaFoldDB" id="A0AB36VFX5"/>
<evidence type="ECO:0000313" key="2">
    <source>
        <dbReference type="Proteomes" id="UP000223445"/>
    </source>
</evidence>
<name>A0AB36VFX5_BACTU</name>
<sequence>MSTYDERAALRDKLKSIEKEKIELEKTSRWCLQRLAELDERDRADKTSRVYNKSDDNIVEEIKSSSPSDITKRVKDIIRVHQENGEKQVSLDMIIMGVFGEDDVEGIDIESFKADVAALLGHDKEVEKVRRGFYRLKED</sequence>
<protein>
    <submittedName>
        <fullName evidence="1">Uncharacterized protein</fullName>
    </submittedName>
</protein>
<dbReference type="RefSeq" id="WP_097879876.1">
    <property type="nucleotide sequence ID" value="NZ_JBALLD010000003.1"/>
</dbReference>
<accession>A0AB36VFX5</accession>
<gene>
    <name evidence="1" type="ORF">COE48_04460</name>
</gene>
<dbReference type="Proteomes" id="UP000223445">
    <property type="component" value="Unassembled WGS sequence"/>
</dbReference>
<comment type="caution">
    <text evidence="1">The sequence shown here is derived from an EMBL/GenBank/DDBJ whole genome shotgun (WGS) entry which is preliminary data.</text>
</comment>
<dbReference type="EMBL" id="NUPM01000005">
    <property type="protein sequence ID" value="PGZ04853.1"/>
    <property type="molecule type" value="Genomic_DNA"/>
</dbReference>
<evidence type="ECO:0000313" key="1">
    <source>
        <dbReference type="EMBL" id="PGZ04853.1"/>
    </source>
</evidence>